<feature type="transmembrane region" description="Helical" evidence="6">
    <location>
        <begin position="255"/>
        <end position="274"/>
    </location>
</feature>
<dbReference type="OrthoDB" id="7262547at2"/>
<dbReference type="PATRIC" id="fig|270351.6.peg.5256"/>
<gene>
    <name evidence="7" type="ORF">VP06_32295</name>
</gene>
<proteinExistence type="predicted"/>
<keyword evidence="3 6" id="KW-0812">Transmembrane</keyword>
<organism evidence="7 8">
    <name type="scientific">Methylobacterium aquaticum</name>
    <dbReference type="NCBI Taxonomy" id="270351"/>
    <lineage>
        <taxon>Bacteria</taxon>
        <taxon>Pseudomonadati</taxon>
        <taxon>Pseudomonadota</taxon>
        <taxon>Alphaproteobacteria</taxon>
        <taxon>Hyphomicrobiales</taxon>
        <taxon>Methylobacteriaceae</taxon>
        <taxon>Methylobacterium</taxon>
    </lineage>
</organism>
<dbReference type="PANTHER" id="PTHR30482">
    <property type="entry name" value="HIGH-AFFINITY BRANCHED-CHAIN AMINO ACID TRANSPORT SYSTEM PERMEASE"/>
    <property type="match status" value="1"/>
</dbReference>
<dbReference type="GO" id="GO:0015658">
    <property type="term" value="F:branched-chain amino acid transmembrane transporter activity"/>
    <property type="evidence" value="ECO:0007669"/>
    <property type="project" value="InterPro"/>
</dbReference>
<dbReference type="GO" id="GO:0005886">
    <property type="term" value="C:plasma membrane"/>
    <property type="evidence" value="ECO:0007669"/>
    <property type="project" value="UniProtKB-SubCell"/>
</dbReference>
<dbReference type="AlphaFoldDB" id="A0A0J6S044"/>
<feature type="transmembrane region" description="Helical" evidence="6">
    <location>
        <begin position="83"/>
        <end position="106"/>
    </location>
</feature>
<protein>
    <submittedName>
        <fullName evidence="7">ABC transporter permease</fullName>
    </submittedName>
</protein>
<reference evidence="7 8" key="1">
    <citation type="submission" date="2015-03" db="EMBL/GenBank/DDBJ databases">
        <title>Genome sequencing of Methylobacterium aquaticum DSM16371 type strain.</title>
        <authorList>
            <person name="Chaudhry V."/>
            <person name="Patil P.B."/>
        </authorList>
    </citation>
    <scope>NUCLEOTIDE SEQUENCE [LARGE SCALE GENOMIC DNA]</scope>
    <source>
        <strain evidence="7 8">DSM 16371</strain>
    </source>
</reference>
<dbReference type="InterPro" id="IPR043428">
    <property type="entry name" value="LivM-like"/>
</dbReference>
<comment type="caution">
    <text evidence="7">The sequence shown here is derived from an EMBL/GenBank/DDBJ whole genome shotgun (WGS) entry which is preliminary data.</text>
</comment>
<feature type="transmembrane region" description="Helical" evidence="6">
    <location>
        <begin position="153"/>
        <end position="183"/>
    </location>
</feature>
<feature type="transmembrane region" description="Helical" evidence="6">
    <location>
        <begin position="204"/>
        <end position="224"/>
    </location>
</feature>
<evidence type="ECO:0000313" key="7">
    <source>
        <dbReference type="EMBL" id="KMO26948.1"/>
    </source>
</evidence>
<evidence type="ECO:0000256" key="3">
    <source>
        <dbReference type="ARBA" id="ARBA00022692"/>
    </source>
</evidence>
<feature type="transmembrane region" description="Helical" evidence="6">
    <location>
        <begin position="59"/>
        <end position="77"/>
    </location>
</feature>
<dbReference type="CDD" id="cd06581">
    <property type="entry name" value="TM_PBP1_LivM_like"/>
    <property type="match status" value="1"/>
</dbReference>
<dbReference type="RefSeq" id="WP_048467900.1">
    <property type="nucleotide sequence ID" value="NZ_JBNTQU010000002.1"/>
</dbReference>
<keyword evidence="5 6" id="KW-0472">Membrane</keyword>
<name>A0A0J6S044_9HYPH</name>
<comment type="subcellular location">
    <subcellularLocation>
        <location evidence="1">Cell membrane</location>
        <topology evidence="1">Multi-pass membrane protein</topology>
    </subcellularLocation>
</comment>
<keyword evidence="4 6" id="KW-1133">Transmembrane helix</keyword>
<dbReference type="Proteomes" id="UP000035929">
    <property type="component" value="Unassembled WGS sequence"/>
</dbReference>
<evidence type="ECO:0000256" key="5">
    <source>
        <dbReference type="ARBA" id="ARBA00023136"/>
    </source>
</evidence>
<evidence type="ECO:0000256" key="6">
    <source>
        <dbReference type="SAM" id="Phobius"/>
    </source>
</evidence>
<dbReference type="InterPro" id="IPR001851">
    <property type="entry name" value="ABC_transp_permease"/>
</dbReference>
<evidence type="ECO:0000256" key="1">
    <source>
        <dbReference type="ARBA" id="ARBA00004651"/>
    </source>
</evidence>
<dbReference type="PANTHER" id="PTHR30482:SF20">
    <property type="entry name" value="HIGH-AFFINITY BRANCHED-CHAIN AMINO ACID TRANSPORT SYSTEM PERMEASE PROTEIN LIVM"/>
    <property type="match status" value="1"/>
</dbReference>
<accession>A0A0J6S044</accession>
<feature type="transmembrane region" description="Helical" evidence="6">
    <location>
        <begin position="113"/>
        <end position="133"/>
    </location>
</feature>
<evidence type="ECO:0000313" key="8">
    <source>
        <dbReference type="Proteomes" id="UP000035929"/>
    </source>
</evidence>
<feature type="transmembrane region" description="Helical" evidence="6">
    <location>
        <begin position="31"/>
        <end position="52"/>
    </location>
</feature>
<dbReference type="EMBL" id="LABX01000368">
    <property type="protein sequence ID" value="KMO26948.1"/>
    <property type="molecule type" value="Genomic_DNA"/>
</dbReference>
<dbReference type="Pfam" id="PF02653">
    <property type="entry name" value="BPD_transp_2"/>
    <property type="match status" value="1"/>
</dbReference>
<sequence length="312" mass="31911">MLAKTFRNPLFWLCLIGLALASVLPLWVSGYILGLLTVAYYFGVFSMAWDLLFGFAGEVNFGPTFLIGLGAYTAGILNGHGIGIPLCLIAGTVAAVIGGLVLALPALRVRGPYFGLTTVVAVLILQNLIVVFADTTGGEIGLTVPDVISIDAAINYWIALGFMGVSGLILYAIAVSPVGLILQASGQDPVEAGALGFNVAKHKLAAFCVSAVFSGLAGALFVFYMGTASVGTLVDVSVGVQVIIGAVLGGRRTIVGGVLGAVFLIAAGEVLRPLGSLSTFVVSAAALAVILFVPSGLLGLLTRQGQRDGQRA</sequence>
<feature type="transmembrane region" description="Helical" evidence="6">
    <location>
        <begin position="280"/>
        <end position="301"/>
    </location>
</feature>
<keyword evidence="2" id="KW-1003">Cell membrane</keyword>
<evidence type="ECO:0000256" key="2">
    <source>
        <dbReference type="ARBA" id="ARBA00022475"/>
    </source>
</evidence>
<feature type="transmembrane region" description="Helical" evidence="6">
    <location>
        <begin position="230"/>
        <end position="248"/>
    </location>
</feature>
<evidence type="ECO:0000256" key="4">
    <source>
        <dbReference type="ARBA" id="ARBA00022989"/>
    </source>
</evidence>